<evidence type="ECO:0000313" key="7">
    <source>
        <dbReference type="Proteomes" id="UP000271098"/>
    </source>
</evidence>
<dbReference type="GO" id="GO:0016020">
    <property type="term" value="C:membrane"/>
    <property type="evidence" value="ECO:0007669"/>
    <property type="project" value="UniProtKB-SubCell"/>
</dbReference>
<keyword evidence="5" id="KW-0472">Membrane</keyword>
<dbReference type="Pfam" id="PF00153">
    <property type="entry name" value="Mito_carr"/>
    <property type="match status" value="2"/>
</dbReference>
<accession>A0A183DU13</accession>
<gene>
    <name evidence="6" type="ORF">GPUH_LOCUS12204</name>
</gene>
<evidence type="ECO:0000256" key="4">
    <source>
        <dbReference type="ARBA" id="ARBA00022737"/>
    </source>
</evidence>
<keyword evidence="4" id="KW-0677">Repeat</keyword>
<keyword evidence="7" id="KW-1185">Reference proteome</keyword>
<dbReference type="Gene3D" id="1.50.40.10">
    <property type="entry name" value="Mitochondrial carrier domain"/>
    <property type="match status" value="2"/>
</dbReference>
<dbReference type="SUPFAM" id="SSF103506">
    <property type="entry name" value="Mitochondrial carrier"/>
    <property type="match status" value="1"/>
</dbReference>
<protein>
    <submittedName>
        <fullName evidence="8">Sulfate_transp domain-containing protein</fullName>
    </submittedName>
</protein>
<dbReference type="AlphaFoldDB" id="A0A183DU13"/>
<keyword evidence="3" id="KW-0812">Transmembrane</keyword>
<dbReference type="PANTHER" id="PTHR24089">
    <property type="entry name" value="SOLUTE CARRIER FAMILY 25"/>
    <property type="match status" value="1"/>
</dbReference>
<evidence type="ECO:0000256" key="2">
    <source>
        <dbReference type="ARBA" id="ARBA00006375"/>
    </source>
</evidence>
<dbReference type="OrthoDB" id="18574at2759"/>
<organism evidence="8">
    <name type="scientific">Gongylonema pulchrum</name>
    <dbReference type="NCBI Taxonomy" id="637853"/>
    <lineage>
        <taxon>Eukaryota</taxon>
        <taxon>Metazoa</taxon>
        <taxon>Ecdysozoa</taxon>
        <taxon>Nematoda</taxon>
        <taxon>Chromadorea</taxon>
        <taxon>Rhabditida</taxon>
        <taxon>Spirurina</taxon>
        <taxon>Spiruromorpha</taxon>
        <taxon>Spiruroidea</taxon>
        <taxon>Gongylonematidae</taxon>
        <taxon>Gongylonema</taxon>
    </lineage>
</organism>
<evidence type="ECO:0000256" key="5">
    <source>
        <dbReference type="ARBA" id="ARBA00023136"/>
    </source>
</evidence>
<evidence type="ECO:0000313" key="6">
    <source>
        <dbReference type="EMBL" id="VDN20046.1"/>
    </source>
</evidence>
<reference evidence="6 7" key="2">
    <citation type="submission" date="2018-11" db="EMBL/GenBank/DDBJ databases">
        <authorList>
            <consortium name="Pathogen Informatics"/>
        </authorList>
    </citation>
    <scope>NUCLEOTIDE SEQUENCE [LARGE SCALE GENOMIC DNA]</scope>
</reference>
<evidence type="ECO:0000313" key="8">
    <source>
        <dbReference type="WBParaSite" id="GPUH_0001221801-mRNA-1"/>
    </source>
</evidence>
<evidence type="ECO:0000256" key="1">
    <source>
        <dbReference type="ARBA" id="ARBA00004141"/>
    </source>
</evidence>
<reference evidence="8" key="1">
    <citation type="submission" date="2016-06" db="UniProtKB">
        <authorList>
            <consortium name="WormBaseParasite"/>
        </authorList>
    </citation>
    <scope>IDENTIFICATION</scope>
</reference>
<dbReference type="Proteomes" id="UP000271098">
    <property type="component" value="Unassembled WGS sequence"/>
</dbReference>
<evidence type="ECO:0000256" key="3">
    <source>
        <dbReference type="ARBA" id="ARBA00022692"/>
    </source>
</evidence>
<dbReference type="InterPro" id="IPR018108">
    <property type="entry name" value="MCP_transmembrane"/>
</dbReference>
<proteinExistence type="inferred from homology"/>
<comment type="subcellular location">
    <subcellularLocation>
        <location evidence="1">Membrane</location>
        <topology evidence="1">Multi-pass membrane protein</topology>
    </subcellularLocation>
</comment>
<sequence length="90" mass="10000">MTFAMPFDVYRGTLHAASLIWKSDGFRGFFRGIIPSLFQIAPYIEPFGPLCCGALAGVSSKTAIYPLDVVRHRLQVHIYSSSLFTFALDP</sequence>
<name>A0A183DU13_9BILA</name>
<dbReference type="WBParaSite" id="GPUH_0001221801-mRNA-1">
    <property type="protein sequence ID" value="GPUH_0001221801-mRNA-1"/>
    <property type="gene ID" value="GPUH_0001221801"/>
</dbReference>
<comment type="similarity">
    <text evidence="2">Belongs to the mitochondrial carrier (TC 2.A.29) family.</text>
</comment>
<dbReference type="InterPro" id="IPR023395">
    <property type="entry name" value="MCP_dom_sf"/>
</dbReference>
<dbReference type="EMBL" id="UYRT01079123">
    <property type="protein sequence ID" value="VDN20046.1"/>
    <property type="molecule type" value="Genomic_DNA"/>
</dbReference>